<accession>A0ABV4FK70</accession>
<evidence type="ECO:0000313" key="2">
    <source>
        <dbReference type="Proteomes" id="UP001565369"/>
    </source>
</evidence>
<sequence>MSNVEEFPLSARRQPTEFEALVAAGQAALDAIPGAVYLCDAKGLLVAYNTEARAIVGKDPQPCQKGTLLRFAPTLPSRRKSAGP</sequence>
<gene>
    <name evidence="1" type="ORF">ABIG07_000922</name>
</gene>
<dbReference type="EMBL" id="JBGBZJ010000003">
    <property type="protein sequence ID" value="MEY9451974.1"/>
    <property type="molecule type" value="Genomic_DNA"/>
</dbReference>
<reference evidence="1 2" key="1">
    <citation type="submission" date="2024-07" db="EMBL/GenBank/DDBJ databases">
        <title>Genomic Encyclopedia of Type Strains, Phase V (KMG-V): Genome sequencing to study the core and pangenomes of soil and plant-associated prokaryotes.</title>
        <authorList>
            <person name="Whitman W."/>
        </authorList>
    </citation>
    <scope>NUCLEOTIDE SEQUENCE [LARGE SCALE GENOMIC DNA]</scope>
    <source>
        <strain evidence="1 2">USDA 152</strain>
    </source>
</reference>
<comment type="caution">
    <text evidence="1">The sequence shown here is derived from an EMBL/GenBank/DDBJ whole genome shotgun (WGS) entry which is preliminary data.</text>
</comment>
<organism evidence="1 2">
    <name type="scientific">Bradyrhizobium ottawaense</name>
    <dbReference type="NCBI Taxonomy" id="931866"/>
    <lineage>
        <taxon>Bacteria</taxon>
        <taxon>Pseudomonadati</taxon>
        <taxon>Pseudomonadota</taxon>
        <taxon>Alphaproteobacteria</taxon>
        <taxon>Hyphomicrobiales</taxon>
        <taxon>Nitrobacteraceae</taxon>
        <taxon>Bradyrhizobium</taxon>
    </lineage>
</organism>
<name>A0ABV4FK70_9BRAD</name>
<evidence type="ECO:0000313" key="1">
    <source>
        <dbReference type="EMBL" id="MEY9451974.1"/>
    </source>
</evidence>
<dbReference type="Proteomes" id="UP001565369">
    <property type="component" value="Unassembled WGS sequence"/>
</dbReference>
<keyword evidence="2" id="KW-1185">Reference proteome</keyword>
<proteinExistence type="predicted"/>
<protein>
    <submittedName>
        <fullName evidence="1">PAS domain-containing protein</fullName>
    </submittedName>
</protein>